<evidence type="ECO:0000256" key="8">
    <source>
        <dbReference type="ARBA" id="ARBA00023295"/>
    </source>
</evidence>
<comment type="cofactor">
    <cofactor evidence="2">
        <name>Ca(2+)</name>
        <dbReference type="ChEBI" id="CHEBI:29108"/>
    </cofactor>
</comment>
<evidence type="ECO:0000256" key="6">
    <source>
        <dbReference type="ARBA" id="ARBA00022801"/>
    </source>
</evidence>
<dbReference type="Gene3D" id="2.60.120.260">
    <property type="entry name" value="Galactose-binding domain-like"/>
    <property type="match status" value="1"/>
</dbReference>
<evidence type="ECO:0000256" key="1">
    <source>
        <dbReference type="ARBA" id="ARBA00001412"/>
    </source>
</evidence>
<dbReference type="InterPro" id="IPR006103">
    <property type="entry name" value="Glyco_hydro_2_cat"/>
</dbReference>
<evidence type="ECO:0000256" key="2">
    <source>
        <dbReference type="ARBA" id="ARBA00001913"/>
    </source>
</evidence>
<dbReference type="InterPro" id="IPR011013">
    <property type="entry name" value="Gal_mutarotase_sf_dom"/>
</dbReference>
<keyword evidence="6 10" id="KW-0378">Hydrolase</keyword>
<dbReference type="EMBL" id="JRHC01000002">
    <property type="protein sequence ID" value="KJF43962.1"/>
    <property type="molecule type" value="Genomic_DNA"/>
</dbReference>
<keyword evidence="11" id="KW-0732">Signal</keyword>
<gene>
    <name evidence="13" type="ORF">LH29_12980</name>
</gene>
<dbReference type="InterPro" id="IPR004199">
    <property type="entry name" value="B-gal_small/dom_5"/>
</dbReference>
<dbReference type="Pfam" id="PF16353">
    <property type="entry name" value="LacZ_4"/>
    <property type="match status" value="1"/>
</dbReference>
<dbReference type="SUPFAM" id="SSF74650">
    <property type="entry name" value="Galactose mutarotase-like"/>
    <property type="match status" value="1"/>
</dbReference>
<evidence type="ECO:0000256" key="9">
    <source>
        <dbReference type="ARBA" id="ARBA00032230"/>
    </source>
</evidence>
<dbReference type="SUPFAM" id="SSF49303">
    <property type="entry name" value="beta-Galactosidase/glucuronidase domain"/>
    <property type="match status" value="2"/>
</dbReference>
<dbReference type="GO" id="GO:0005990">
    <property type="term" value="P:lactose catabolic process"/>
    <property type="evidence" value="ECO:0007669"/>
    <property type="project" value="TreeGrafter"/>
</dbReference>
<dbReference type="Gene3D" id="2.60.40.10">
    <property type="entry name" value="Immunoglobulins"/>
    <property type="match status" value="2"/>
</dbReference>
<dbReference type="InterPro" id="IPR008979">
    <property type="entry name" value="Galactose-bd-like_sf"/>
</dbReference>
<dbReference type="SMART" id="SM01038">
    <property type="entry name" value="Bgal_small_N"/>
    <property type="match status" value="1"/>
</dbReference>
<dbReference type="GO" id="GO:0004565">
    <property type="term" value="F:beta-galactosidase activity"/>
    <property type="evidence" value="ECO:0007669"/>
    <property type="project" value="UniProtKB-EC"/>
</dbReference>
<keyword evidence="14" id="KW-1185">Reference proteome</keyword>
<dbReference type="InterPro" id="IPR006102">
    <property type="entry name" value="Ig-like_GH2"/>
</dbReference>
<dbReference type="Pfam" id="PF02837">
    <property type="entry name" value="Glyco_hydro_2_N"/>
    <property type="match status" value="1"/>
</dbReference>
<feature type="chain" id="PRO_5002330744" description="Beta-galactosidase" evidence="11">
    <location>
        <begin position="20"/>
        <end position="1046"/>
    </location>
</feature>
<evidence type="ECO:0000256" key="3">
    <source>
        <dbReference type="ARBA" id="ARBA00007401"/>
    </source>
</evidence>
<dbReference type="SUPFAM" id="SSF51445">
    <property type="entry name" value="(Trans)glycosidases"/>
    <property type="match status" value="1"/>
</dbReference>
<keyword evidence="8 10" id="KW-0326">Glycosidase</keyword>
<dbReference type="PATRIC" id="fig|1544798.3.peg.2754"/>
<comment type="catalytic activity">
    <reaction evidence="1 10">
        <text>Hydrolysis of terminal non-reducing beta-D-galactose residues in beta-D-galactosides.</text>
        <dbReference type="EC" id="3.2.1.23"/>
    </reaction>
</comment>
<evidence type="ECO:0000313" key="14">
    <source>
        <dbReference type="Proteomes" id="UP000032544"/>
    </source>
</evidence>
<dbReference type="Pfam" id="PF00703">
    <property type="entry name" value="Glyco_hydro_2"/>
    <property type="match status" value="1"/>
</dbReference>
<dbReference type="InterPro" id="IPR023232">
    <property type="entry name" value="Glyco_hydro_2_AS"/>
</dbReference>
<dbReference type="Proteomes" id="UP000032544">
    <property type="component" value="Unassembled WGS sequence"/>
</dbReference>
<comment type="similarity">
    <text evidence="3 10">Belongs to the glycosyl hydrolase 2 family.</text>
</comment>
<evidence type="ECO:0000259" key="12">
    <source>
        <dbReference type="SMART" id="SM01038"/>
    </source>
</evidence>
<dbReference type="RefSeq" id="WP_045030126.1">
    <property type="nucleotide sequence ID" value="NZ_JRHC01000002.1"/>
</dbReference>
<keyword evidence="7" id="KW-0106">Calcium</keyword>
<organism evidence="13 14">
    <name type="scientific">Draconibacterium sediminis</name>
    <dbReference type="NCBI Taxonomy" id="1544798"/>
    <lineage>
        <taxon>Bacteria</taxon>
        <taxon>Pseudomonadati</taxon>
        <taxon>Bacteroidota</taxon>
        <taxon>Bacteroidia</taxon>
        <taxon>Marinilabiliales</taxon>
        <taxon>Prolixibacteraceae</taxon>
        <taxon>Draconibacterium</taxon>
    </lineage>
</organism>
<dbReference type="PANTHER" id="PTHR46323:SF2">
    <property type="entry name" value="BETA-GALACTOSIDASE"/>
    <property type="match status" value="1"/>
</dbReference>
<dbReference type="InterPro" id="IPR036156">
    <property type="entry name" value="Beta-gal/glucu_dom_sf"/>
</dbReference>
<evidence type="ECO:0000313" key="13">
    <source>
        <dbReference type="EMBL" id="KJF43962.1"/>
    </source>
</evidence>
<evidence type="ECO:0000256" key="7">
    <source>
        <dbReference type="ARBA" id="ARBA00022837"/>
    </source>
</evidence>
<dbReference type="SUPFAM" id="SSF49785">
    <property type="entry name" value="Galactose-binding domain-like"/>
    <property type="match status" value="1"/>
</dbReference>
<dbReference type="PANTHER" id="PTHR46323">
    <property type="entry name" value="BETA-GALACTOSIDASE"/>
    <property type="match status" value="1"/>
</dbReference>
<dbReference type="InterPro" id="IPR050347">
    <property type="entry name" value="Bact_Beta-galactosidase"/>
</dbReference>
<reference evidence="13 14" key="1">
    <citation type="submission" date="2014-09" db="EMBL/GenBank/DDBJ databases">
        <title>Draft Genome Sequence of Draconibacterium sp. JN14CK-3.</title>
        <authorList>
            <person name="Dong C."/>
            <person name="Lai Q."/>
            <person name="Shao Z."/>
        </authorList>
    </citation>
    <scope>NUCLEOTIDE SEQUENCE [LARGE SCALE GENOMIC DNA]</scope>
    <source>
        <strain evidence="13 14">JN14CK-3</strain>
    </source>
</reference>
<dbReference type="PROSITE" id="PS00608">
    <property type="entry name" value="GLYCOSYL_HYDROL_F2_2"/>
    <property type="match status" value="1"/>
</dbReference>
<feature type="signal peptide" evidence="11">
    <location>
        <begin position="1"/>
        <end position="19"/>
    </location>
</feature>
<dbReference type="InterPro" id="IPR023230">
    <property type="entry name" value="Glyco_hydro_2_CS"/>
</dbReference>
<evidence type="ECO:0000256" key="11">
    <source>
        <dbReference type="SAM" id="SignalP"/>
    </source>
</evidence>
<accession>A0A0D8JAM4</accession>
<dbReference type="STRING" id="1544798.LH29_12980"/>
<sequence length="1046" mass="118879">MDKITAVFALLLLNSIVLAQPDWENEQVIGINKEPVHATFFPLNSVGDAFEDGMKSQWVQLLNGTWKFNWVANVDNRPMDFFQTNFDASDWAEIPVPSCWQMQGFGTPIYTNITYPFDKNPPKISGENGNPVGSYLRTFTIPENWDGREVFIHFDGVSSAFYIWVNGEKVGYSQGSRTPAEFNLTNYLQKGDNKIAVQVFRWCDGSYLEDQDGWRMSGIFRDVYLYATPKMQIQDFFVTTDLDEHYLDAVIEVNIKLKNYDNRSFKNGAVEFKLLDVSGNEIELAGETAQQLTGIKPGGTSEFKLQAKVENPLKWTHETPNLYKVCVLLKEDEELSEVVACNTGFREIEIKDRQLLLNGKPVLFKGVNKVEHHPVYGKTVTREWLENEVVLMKQHNINSIRTAHYPPHPYLLDLCDRYGILLIDEANVESHGMRYEAESLAKDPAWEKAHVQRLRSMIQRDKNHPSVILWSHGNEAGNGVNFVAMNEEAHRLDPTRPTHYHFAEDPVSSDVIGGWKRGNGPIWQGRYLEVADLYKYQFSDDPRPFILNEYAHAMGNAMGNLKEYVDAFDEVDGLIGGHIWDWLDQGIEQKTQSGEEYFAYGGDFGDHPNDKNFCLNGIVLPNLSITPKTIEVKRVYQNIGFRLVDGNILEIVNKNRHLSLDGITFYWSILEKGKTVDSGNFKDDVGPGLTENVSIPINYSQFQKGKEYLLKISAKQDGETLWSPANFVIAYDQFILQEWNFKNEFALSGSNKLRVEETGDYVTVSGDDFVFTFDKKNGIITDYKIHGEPILQQGPTLQVWRAPTDNDGSYWPDGTNRRTCKLWLDAGLNEMQNAVKSFQIKESDAGKLAFVTSNILSNSENTAGFNYDVEYTVYADGTFSMNTKVEPFGELPNLPRLGYLLVFNDAFNQFQWYGRGPHENYNDRKVGALIGDYSGTVDDQFTYYVVPQENGNKTDVRWARLTDSKGIGLQVAGDVPLETSVHHYSAKALSEAVHTYELQKENKTYWNIDYRQGGLGGNSCGPLPLEKYLLKPEAVHFSLFFTPISN</sequence>
<dbReference type="InterPro" id="IPR006104">
    <property type="entry name" value="Glyco_hydro_2_N"/>
</dbReference>
<evidence type="ECO:0000256" key="10">
    <source>
        <dbReference type="RuleBase" id="RU361154"/>
    </source>
</evidence>
<name>A0A0D8JAM4_9BACT</name>
<comment type="subunit">
    <text evidence="4">Monomer.</text>
</comment>
<dbReference type="InterPro" id="IPR013783">
    <property type="entry name" value="Ig-like_fold"/>
</dbReference>
<dbReference type="InterPro" id="IPR014718">
    <property type="entry name" value="GH-type_carb-bd"/>
</dbReference>
<evidence type="ECO:0000256" key="4">
    <source>
        <dbReference type="ARBA" id="ARBA00011245"/>
    </source>
</evidence>
<dbReference type="Gene3D" id="2.70.98.10">
    <property type="match status" value="1"/>
</dbReference>
<evidence type="ECO:0000256" key="5">
    <source>
        <dbReference type="ARBA" id="ARBA00012756"/>
    </source>
</evidence>
<comment type="caution">
    <text evidence="13">The sequence shown here is derived from an EMBL/GenBank/DDBJ whole genome shotgun (WGS) entry which is preliminary data.</text>
</comment>
<dbReference type="Gene3D" id="3.20.20.80">
    <property type="entry name" value="Glycosidases"/>
    <property type="match status" value="1"/>
</dbReference>
<dbReference type="PROSITE" id="PS00719">
    <property type="entry name" value="GLYCOSYL_HYDROL_F2_1"/>
    <property type="match status" value="1"/>
</dbReference>
<dbReference type="FunFam" id="2.60.40.10:FF:000680">
    <property type="entry name" value="Beta-galactosidase"/>
    <property type="match status" value="1"/>
</dbReference>
<dbReference type="OrthoDB" id="9801077at2"/>
<dbReference type="Pfam" id="PF02929">
    <property type="entry name" value="Bgal_small_N"/>
    <property type="match status" value="1"/>
</dbReference>
<dbReference type="EC" id="3.2.1.23" evidence="5 10"/>
<proteinExistence type="inferred from homology"/>
<dbReference type="InterPro" id="IPR006101">
    <property type="entry name" value="Glyco_hydro_2"/>
</dbReference>
<dbReference type="AlphaFoldDB" id="A0A0D8JAM4"/>
<feature type="domain" description="Beta galactosidase small chain/" evidence="12">
    <location>
        <begin position="763"/>
        <end position="1042"/>
    </location>
</feature>
<dbReference type="InterPro" id="IPR032312">
    <property type="entry name" value="LacZ_4"/>
</dbReference>
<dbReference type="InterPro" id="IPR017853">
    <property type="entry name" value="GH"/>
</dbReference>
<dbReference type="Pfam" id="PF02836">
    <property type="entry name" value="Glyco_hydro_2_C"/>
    <property type="match status" value="1"/>
</dbReference>
<protein>
    <recommendedName>
        <fullName evidence="5 10">Beta-galactosidase</fullName>
        <ecNumber evidence="5 10">3.2.1.23</ecNumber>
    </recommendedName>
    <alternativeName>
        <fullName evidence="9 10">Lactase</fullName>
    </alternativeName>
</protein>
<dbReference type="PRINTS" id="PR00132">
    <property type="entry name" value="GLHYDRLASE2"/>
</dbReference>
<dbReference type="GO" id="GO:0009341">
    <property type="term" value="C:beta-galactosidase complex"/>
    <property type="evidence" value="ECO:0007669"/>
    <property type="project" value="InterPro"/>
</dbReference>
<dbReference type="GO" id="GO:0030246">
    <property type="term" value="F:carbohydrate binding"/>
    <property type="evidence" value="ECO:0007669"/>
    <property type="project" value="InterPro"/>
</dbReference>